<organism evidence="2 3">
    <name type="scientific">Alkalithermobacter paradoxus</name>
    <dbReference type="NCBI Taxonomy" id="29349"/>
    <lineage>
        <taxon>Bacteria</taxon>
        <taxon>Bacillati</taxon>
        <taxon>Bacillota</taxon>
        <taxon>Clostridia</taxon>
        <taxon>Peptostreptococcales</taxon>
        <taxon>Tepidibacteraceae</taxon>
        <taxon>Alkalithermobacter</taxon>
    </lineage>
</organism>
<evidence type="ECO:0000259" key="1">
    <source>
        <dbReference type="Pfam" id="PF04101"/>
    </source>
</evidence>
<dbReference type="EMBL" id="MZGW01000002">
    <property type="protein sequence ID" value="OPJ56509.1"/>
    <property type="molecule type" value="Genomic_DNA"/>
</dbReference>
<proteinExistence type="predicted"/>
<feature type="domain" description="Glycosyl transferase family 28 C-terminal" evidence="1">
    <location>
        <begin position="263"/>
        <end position="359"/>
    </location>
</feature>
<protein>
    <submittedName>
        <fullName evidence="2">UDP-N-acetylglucosamine transferase</fullName>
        <ecNumber evidence="2">2.4.1.227</ecNumber>
    </submittedName>
</protein>
<dbReference type="InterPro" id="IPR007235">
    <property type="entry name" value="Glyco_trans_28_C"/>
</dbReference>
<dbReference type="GO" id="GO:0016758">
    <property type="term" value="F:hexosyltransferase activity"/>
    <property type="evidence" value="ECO:0007669"/>
    <property type="project" value="InterPro"/>
</dbReference>
<dbReference type="RefSeq" id="WP_079411618.1">
    <property type="nucleotide sequence ID" value="NZ_MZGW01000002.1"/>
</dbReference>
<evidence type="ECO:0000313" key="2">
    <source>
        <dbReference type="EMBL" id="OPJ56509.1"/>
    </source>
</evidence>
<keyword evidence="2" id="KW-0808">Transferase</keyword>
<dbReference type="SUPFAM" id="SSF53756">
    <property type="entry name" value="UDP-Glycosyltransferase/glycogen phosphorylase"/>
    <property type="match status" value="1"/>
</dbReference>
<dbReference type="OrthoDB" id="6620093at2"/>
<dbReference type="AlphaFoldDB" id="A0A1V4I999"/>
<sequence>MFELSKYIEPIKSSGNGIVFAPTNGVGLGHLTRTLSIAKRVKKLDPRREIIFFSTSPAMHLVLEEGFFGYHLPSKELFPKDTTPRQWDHLLQEHLMMIFKSHRPSVLVFDGAYPYNGLINSMKEAQLKGAWIKRHEYKGITESISIDRERYFNHIIKTREAGKHSLVEKNGYYYCDPPILLEEKELLDANEIRRQWKIPNEYKIVYVQLGAGNINDIKSTIYIILNILRKREDIFIVIGESIIGKRLNIADERIQVIRDYPNSRYFKAFDLAISAAGYNTYHELMHFGVPSILVPNIYTEADDQISRAMYAQNIGAAISLINPTEVDFEKAIEKALDPENNNKMKSAAKSLMSENGADQVAELLLQI</sequence>
<dbReference type="EC" id="2.4.1.227" evidence="2"/>
<dbReference type="Proteomes" id="UP000190140">
    <property type="component" value="Unassembled WGS sequence"/>
</dbReference>
<dbReference type="PANTHER" id="PTHR21015">
    <property type="entry name" value="UDP-N-ACETYLGLUCOSAMINE--N-ACETYLMURAMYL-(PENTAPEPTIDE) PYROPHOSPHORYL-UNDECAPRENOL N-ACETYLGLUCOSAMINE TRANSFERASE 1"/>
    <property type="match status" value="1"/>
</dbReference>
<keyword evidence="2" id="KW-0328">Glycosyltransferase</keyword>
<dbReference type="Gene3D" id="3.40.50.2000">
    <property type="entry name" value="Glycogen Phosphorylase B"/>
    <property type="match status" value="1"/>
</dbReference>
<dbReference type="STRING" id="29349.CLOTH_09140"/>
<accession>A0A1V4I999</accession>
<evidence type="ECO:0000313" key="3">
    <source>
        <dbReference type="Proteomes" id="UP000190140"/>
    </source>
</evidence>
<dbReference type="Pfam" id="PF04101">
    <property type="entry name" value="Glyco_tran_28_C"/>
    <property type="match status" value="1"/>
</dbReference>
<name>A0A1V4I999_9FIRM</name>
<reference evidence="2 3" key="1">
    <citation type="submission" date="2017-03" db="EMBL/GenBank/DDBJ databases">
        <title>Genome sequence of Clostridium thermoalcaliphilum DSM 7309.</title>
        <authorList>
            <person name="Poehlein A."/>
            <person name="Daniel R."/>
        </authorList>
    </citation>
    <scope>NUCLEOTIDE SEQUENCE [LARGE SCALE GENOMIC DNA]</scope>
    <source>
        <strain evidence="2 3">DSM 7309</strain>
    </source>
</reference>
<dbReference type="PANTHER" id="PTHR21015:SF22">
    <property type="entry name" value="GLYCOSYLTRANSFERASE"/>
    <property type="match status" value="1"/>
</dbReference>
<comment type="caution">
    <text evidence="2">The sequence shown here is derived from an EMBL/GenBank/DDBJ whole genome shotgun (WGS) entry which is preliminary data.</text>
</comment>
<gene>
    <name evidence="2" type="primary">murG_2</name>
    <name evidence="2" type="ORF">CLOTH_09140</name>
</gene>
<keyword evidence="3" id="KW-1185">Reference proteome</keyword>